<proteinExistence type="predicted"/>
<dbReference type="Gene3D" id="3.60.10.10">
    <property type="entry name" value="Endonuclease/exonuclease/phosphatase"/>
    <property type="match status" value="1"/>
</dbReference>
<protein>
    <recommendedName>
        <fullName evidence="1">Endonuclease/exonuclease/phosphatase domain-containing protein</fullName>
    </recommendedName>
</protein>
<evidence type="ECO:0000313" key="2">
    <source>
        <dbReference type="EMBL" id="CEK84682.1"/>
    </source>
</evidence>
<dbReference type="PANTHER" id="PTHR33273">
    <property type="entry name" value="DOMAIN-CONTAINING PROTEIN, PUTATIVE-RELATED"/>
    <property type="match status" value="1"/>
</dbReference>
<accession>A0A0B7AVK8</accession>
<feature type="non-terminal residue" evidence="2">
    <location>
        <position position="99"/>
    </location>
</feature>
<reference evidence="2" key="1">
    <citation type="submission" date="2014-12" db="EMBL/GenBank/DDBJ databases">
        <title>Insight into the proteome of Arion vulgaris.</title>
        <authorList>
            <person name="Aradska J."/>
            <person name="Bulat T."/>
            <person name="Smidak R."/>
            <person name="Sarate P."/>
            <person name="Gangsoo J."/>
            <person name="Sialana F."/>
            <person name="Bilban M."/>
            <person name="Lubec G."/>
        </authorList>
    </citation>
    <scope>NUCLEOTIDE SEQUENCE</scope>
    <source>
        <tissue evidence="2">Skin</tissue>
    </source>
</reference>
<dbReference type="AlphaFoldDB" id="A0A0B7AVK8"/>
<feature type="domain" description="Endonuclease/exonuclease/phosphatase" evidence="1">
    <location>
        <begin position="34"/>
        <end position="99"/>
    </location>
</feature>
<dbReference type="InterPro" id="IPR005135">
    <property type="entry name" value="Endo/exonuclease/phosphatase"/>
</dbReference>
<dbReference type="EMBL" id="HACG01037817">
    <property type="protein sequence ID" value="CEK84682.1"/>
    <property type="molecule type" value="Transcribed_RNA"/>
</dbReference>
<organism evidence="2">
    <name type="scientific">Arion vulgaris</name>
    <dbReference type="NCBI Taxonomy" id="1028688"/>
    <lineage>
        <taxon>Eukaryota</taxon>
        <taxon>Metazoa</taxon>
        <taxon>Spiralia</taxon>
        <taxon>Lophotrochozoa</taxon>
        <taxon>Mollusca</taxon>
        <taxon>Gastropoda</taxon>
        <taxon>Heterobranchia</taxon>
        <taxon>Euthyneura</taxon>
        <taxon>Panpulmonata</taxon>
        <taxon>Eupulmonata</taxon>
        <taxon>Stylommatophora</taxon>
        <taxon>Helicina</taxon>
        <taxon>Arionoidea</taxon>
        <taxon>Arionidae</taxon>
        <taxon>Arion</taxon>
    </lineage>
</organism>
<dbReference type="SUPFAM" id="SSF56219">
    <property type="entry name" value="DNase I-like"/>
    <property type="match status" value="1"/>
</dbReference>
<sequence length="99" mass="11016">DNKGGLKINDWEIFNSENIEGISITIDDNKGGLKITNIYNPKGNYTNEDITTLTDRITNRSIIGGDFNAHHQAWGCNRSCVAGEMVLNFCEDNNLVILN</sequence>
<name>A0A0B7AVK8_9EUPU</name>
<feature type="non-terminal residue" evidence="2">
    <location>
        <position position="1"/>
    </location>
</feature>
<evidence type="ECO:0000259" key="1">
    <source>
        <dbReference type="Pfam" id="PF14529"/>
    </source>
</evidence>
<dbReference type="PANTHER" id="PTHR33273:SF4">
    <property type="entry name" value="ENDONUCLEASE_EXONUCLEASE_PHOSPHATASE DOMAIN-CONTAINING PROTEIN"/>
    <property type="match status" value="1"/>
</dbReference>
<gene>
    <name evidence="2" type="primary">ORF143980</name>
</gene>
<dbReference type="GO" id="GO:0003824">
    <property type="term" value="F:catalytic activity"/>
    <property type="evidence" value="ECO:0007669"/>
    <property type="project" value="InterPro"/>
</dbReference>
<dbReference type="Pfam" id="PF14529">
    <property type="entry name" value="Exo_endo_phos_2"/>
    <property type="match status" value="1"/>
</dbReference>
<dbReference type="InterPro" id="IPR036691">
    <property type="entry name" value="Endo/exonu/phosph_ase_sf"/>
</dbReference>